<dbReference type="Proteomes" id="UP000183208">
    <property type="component" value="Unassembled WGS sequence"/>
</dbReference>
<feature type="transmembrane region" description="Helical" evidence="2">
    <location>
        <begin position="6"/>
        <end position="28"/>
    </location>
</feature>
<protein>
    <submittedName>
        <fullName evidence="3">Uncharacterized protein</fullName>
    </submittedName>
</protein>
<evidence type="ECO:0000313" key="3">
    <source>
        <dbReference type="EMBL" id="SED49901.1"/>
    </source>
</evidence>
<sequence>MRTTTAYFAGVGTVAVAIAAGLGGGLLFSNIVAPHESKYAAEPTKLEQRMGARSIPVTSAPSEPTPYLAATQAAATNPVVAAAPAQTEPQTPPSPTVAAAPADAKTAGNAAAAEQVTSPPQAPAEPAAREPAASPREAVARARDADIKRAATEKRRTERHQQWADKRRDRQPREQELEAVEQSVREVTEPRQAFMAEPARLDMPRIRLFGEE</sequence>
<evidence type="ECO:0000256" key="1">
    <source>
        <dbReference type="SAM" id="MobiDB-lite"/>
    </source>
</evidence>
<dbReference type="OrthoDB" id="8256661at2"/>
<feature type="region of interest" description="Disordered" evidence="1">
    <location>
        <begin position="82"/>
        <end position="198"/>
    </location>
</feature>
<dbReference type="RefSeq" id="WP_074831545.1">
    <property type="nucleotide sequence ID" value="NZ_FNTI01000001.1"/>
</dbReference>
<accession>A0A1M7B3A2</accession>
<feature type="compositionally biased region" description="Low complexity" evidence="1">
    <location>
        <begin position="124"/>
        <end position="137"/>
    </location>
</feature>
<dbReference type="AlphaFoldDB" id="A0A1M7B3A2"/>
<evidence type="ECO:0000313" key="4">
    <source>
        <dbReference type="Proteomes" id="UP000183208"/>
    </source>
</evidence>
<reference evidence="3 4" key="1">
    <citation type="submission" date="2016-10" db="EMBL/GenBank/DDBJ databases">
        <authorList>
            <person name="de Groot N.N."/>
        </authorList>
    </citation>
    <scope>NUCLEOTIDE SEQUENCE [LARGE SCALE GENOMIC DNA]</scope>
    <source>
        <strain evidence="3 4">GAS522</strain>
    </source>
</reference>
<evidence type="ECO:0000256" key="2">
    <source>
        <dbReference type="SAM" id="Phobius"/>
    </source>
</evidence>
<gene>
    <name evidence="3" type="ORF">SAMN05444171_4274</name>
</gene>
<feature type="compositionally biased region" description="Basic and acidic residues" evidence="1">
    <location>
        <begin position="138"/>
        <end position="176"/>
    </location>
</feature>
<keyword evidence="2" id="KW-0472">Membrane</keyword>
<proteinExistence type="predicted"/>
<keyword evidence="2" id="KW-1133">Transmembrane helix</keyword>
<keyword evidence="2" id="KW-0812">Transmembrane</keyword>
<feature type="compositionally biased region" description="Low complexity" evidence="1">
    <location>
        <begin position="96"/>
        <end position="113"/>
    </location>
</feature>
<dbReference type="EMBL" id="FNTI01000001">
    <property type="protein sequence ID" value="SED49901.1"/>
    <property type="molecule type" value="Genomic_DNA"/>
</dbReference>
<name>A0A1M7B3A2_9BRAD</name>
<organism evidence="3 4">
    <name type="scientific">Bradyrhizobium lablabi</name>
    <dbReference type="NCBI Taxonomy" id="722472"/>
    <lineage>
        <taxon>Bacteria</taxon>
        <taxon>Pseudomonadati</taxon>
        <taxon>Pseudomonadota</taxon>
        <taxon>Alphaproteobacteria</taxon>
        <taxon>Hyphomicrobiales</taxon>
        <taxon>Nitrobacteraceae</taxon>
        <taxon>Bradyrhizobium</taxon>
    </lineage>
</organism>